<proteinExistence type="predicted"/>
<dbReference type="Pfam" id="PF00440">
    <property type="entry name" value="TetR_N"/>
    <property type="match status" value="1"/>
</dbReference>
<gene>
    <name evidence="6" type="ORF">Z045_15800</name>
</gene>
<dbReference type="Proteomes" id="UP000053060">
    <property type="component" value="Unassembled WGS sequence"/>
</dbReference>
<protein>
    <submittedName>
        <fullName evidence="6">TetR family transcriptional regulator</fullName>
    </submittedName>
</protein>
<dbReference type="InterPro" id="IPR009057">
    <property type="entry name" value="Homeodomain-like_sf"/>
</dbReference>
<evidence type="ECO:0000259" key="5">
    <source>
        <dbReference type="PROSITE" id="PS50977"/>
    </source>
</evidence>
<accession>A0A0V9UJ20</accession>
<dbReference type="PANTHER" id="PTHR30055:SF234">
    <property type="entry name" value="HTH-TYPE TRANSCRIPTIONAL REGULATOR BETI"/>
    <property type="match status" value="1"/>
</dbReference>
<dbReference type="Pfam" id="PF17925">
    <property type="entry name" value="TetR_C_20"/>
    <property type="match status" value="1"/>
</dbReference>
<keyword evidence="3" id="KW-0804">Transcription</keyword>
<dbReference type="SUPFAM" id="SSF46689">
    <property type="entry name" value="Homeodomain-like"/>
    <property type="match status" value="1"/>
</dbReference>
<evidence type="ECO:0000256" key="4">
    <source>
        <dbReference type="PROSITE-ProRule" id="PRU00335"/>
    </source>
</evidence>
<comment type="caution">
    <text evidence="6">The sequence shown here is derived from an EMBL/GenBank/DDBJ whole genome shotgun (WGS) entry which is preliminary data.</text>
</comment>
<feature type="DNA-binding region" description="H-T-H motif" evidence="4">
    <location>
        <begin position="34"/>
        <end position="53"/>
    </location>
</feature>
<dbReference type="PROSITE" id="PS50977">
    <property type="entry name" value="HTH_TETR_2"/>
    <property type="match status" value="1"/>
</dbReference>
<dbReference type="PRINTS" id="PR00455">
    <property type="entry name" value="HTHTETR"/>
</dbReference>
<organism evidence="6 7">
    <name type="scientific">Rhodococcus pyridinivorans KG-16</name>
    <dbReference type="NCBI Taxonomy" id="1441730"/>
    <lineage>
        <taxon>Bacteria</taxon>
        <taxon>Bacillati</taxon>
        <taxon>Actinomycetota</taxon>
        <taxon>Actinomycetes</taxon>
        <taxon>Mycobacteriales</taxon>
        <taxon>Nocardiaceae</taxon>
        <taxon>Rhodococcus</taxon>
    </lineage>
</organism>
<evidence type="ECO:0000256" key="3">
    <source>
        <dbReference type="ARBA" id="ARBA00023163"/>
    </source>
</evidence>
<dbReference type="Gene3D" id="1.10.357.10">
    <property type="entry name" value="Tetracycline Repressor, domain 2"/>
    <property type="match status" value="1"/>
</dbReference>
<dbReference type="PANTHER" id="PTHR30055">
    <property type="entry name" value="HTH-TYPE TRANSCRIPTIONAL REGULATOR RUTR"/>
    <property type="match status" value="1"/>
</dbReference>
<dbReference type="PATRIC" id="fig|1441730.3.peg.3284"/>
<dbReference type="RefSeq" id="WP_060652691.1">
    <property type="nucleotide sequence ID" value="NZ_AZXY01000007.1"/>
</dbReference>
<dbReference type="GO" id="GO:0003700">
    <property type="term" value="F:DNA-binding transcription factor activity"/>
    <property type="evidence" value="ECO:0007669"/>
    <property type="project" value="TreeGrafter"/>
</dbReference>
<dbReference type="AlphaFoldDB" id="A0A0V9UJ20"/>
<feature type="domain" description="HTH tetR-type" evidence="5">
    <location>
        <begin position="11"/>
        <end position="71"/>
    </location>
</feature>
<keyword evidence="1" id="KW-0805">Transcription regulation</keyword>
<dbReference type="InterPro" id="IPR001647">
    <property type="entry name" value="HTH_TetR"/>
</dbReference>
<reference evidence="7" key="1">
    <citation type="submission" date="2015-01" db="EMBL/GenBank/DDBJ databases">
        <title>Draft genome sequence of Rhodococcus pyridinivorans strain KG-16, a hydrocarbon-degrading bacterium.</title>
        <authorList>
            <person name="Aggarwal R.K."/>
            <person name="Dawar C."/>
        </authorList>
    </citation>
    <scope>NUCLEOTIDE SEQUENCE [LARGE SCALE GENOMIC DNA]</scope>
    <source>
        <strain evidence="7">KG-16</strain>
    </source>
</reference>
<evidence type="ECO:0000256" key="2">
    <source>
        <dbReference type="ARBA" id="ARBA00023125"/>
    </source>
</evidence>
<name>A0A0V9UJ20_9NOCA</name>
<evidence type="ECO:0000313" key="6">
    <source>
        <dbReference type="EMBL" id="KSZ58020.1"/>
    </source>
</evidence>
<dbReference type="InterPro" id="IPR041642">
    <property type="entry name" value="KstR_C"/>
</dbReference>
<dbReference type="EMBL" id="AZXY01000007">
    <property type="protein sequence ID" value="KSZ58020.1"/>
    <property type="molecule type" value="Genomic_DNA"/>
</dbReference>
<evidence type="ECO:0000256" key="1">
    <source>
        <dbReference type="ARBA" id="ARBA00023015"/>
    </source>
</evidence>
<evidence type="ECO:0000313" key="7">
    <source>
        <dbReference type="Proteomes" id="UP000053060"/>
    </source>
</evidence>
<dbReference type="GO" id="GO:0000976">
    <property type="term" value="F:transcription cis-regulatory region binding"/>
    <property type="evidence" value="ECO:0007669"/>
    <property type="project" value="TreeGrafter"/>
</dbReference>
<keyword evidence="2 4" id="KW-0238">DNA-binding</keyword>
<dbReference type="InterPro" id="IPR050109">
    <property type="entry name" value="HTH-type_TetR-like_transc_reg"/>
</dbReference>
<reference evidence="6 7" key="2">
    <citation type="journal article" date="2016" name="Genome Announc.">
        <title>Draft Genome Sequence of a Versatile Hydrocarbon-Degrading Bacterium, Rhodococcus pyridinivorans Strain KG-16, Collected from Oil Fields in India.</title>
        <authorList>
            <person name="Aggarwal R.K."/>
            <person name="Dawar C."/>
            <person name="Phanindranath R."/>
            <person name="Mutnuri L."/>
            <person name="Dayal A.M."/>
        </authorList>
    </citation>
    <scope>NUCLEOTIDE SEQUENCE [LARGE SCALE GENOMIC DNA]</scope>
    <source>
        <strain evidence="6 7">KG-16</strain>
    </source>
</reference>
<sequence>MSGIAIPNEADEARSRLLETVIELLEEGGYDAVQLREVARRTRMSLSTVYKRFATREELILAAIEHWMKENHAGLVEQPRAPGESLHPAMMRVIRAIFEPWEKNPAMLLAYFRVRTAPGWEGLHTRGFDEVIPVAMAVLEDVDPVFVEESKSILSSVVFGLVGRCIEGQIGIAEIMPTIDRTVYWLTTGYEAAQREGRGQDS</sequence>